<evidence type="ECO:0000313" key="3">
    <source>
        <dbReference type="Proteomes" id="UP000032180"/>
    </source>
</evidence>
<organism evidence="2 3">
    <name type="scientific">Leersia perrieri</name>
    <dbReference type="NCBI Taxonomy" id="77586"/>
    <lineage>
        <taxon>Eukaryota</taxon>
        <taxon>Viridiplantae</taxon>
        <taxon>Streptophyta</taxon>
        <taxon>Embryophyta</taxon>
        <taxon>Tracheophyta</taxon>
        <taxon>Spermatophyta</taxon>
        <taxon>Magnoliopsida</taxon>
        <taxon>Liliopsida</taxon>
        <taxon>Poales</taxon>
        <taxon>Poaceae</taxon>
        <taxon>BOP clade</taxon>
        <taxon>Oryzoideae</taxon>
        <taxon>Oryzeae</taxon>
        <taxon>Oryzinae</taxon>
        <taxon>Leersia</taxon>
    </lineage>
</organism>
<protein>
    <recommendedName>
        <fullName evidence="1">Copine C-terminal domain-containing protein</fullName>
    </recommendedName>
</protein>
<dbReference type="STRING" id="77586.A0A0D9VAK5"/>
<name>A0A0D9VAK5_9ORYZ</name>
<dbReference type="HOGENOM" id="CLU_2349794_0_0_1"/>
<reference evidence="3" key="2">
    <citation type="submission" date="2013-12" db="EMBL/GenBank/DDBJ databases">
        <authorList>
            <person name="Yu Y."/>
            <person name="Lee S."/>
            <person name="de Baynast K."/>
            <person name="Wissotski M."/>
            <person name="Liu L."/>
            <person name="Talag J."/>
            <person name="Goicoechea J."/>
            <person name="Angelova A."/>
            <person name="Jetty R."/>
            <person name="Kudrna D."/>
            <person name="Golser W."/>
            <person name="Rivera L."/>
            <person name="Zhang J."/>
            <person name="Wing R."/>
        </authorList>
    </citation>
    <scope>NUCLEOTIDE SEQUENCE</scope>
</reference>
<dbReference type="GO" id="GO:0016567">
    <property type="term" value="P:protein ubiquitination"/>
    <property type="evidence" value="ECO:0007669"/>
    <property type="project" value="TreeGrafter"/>
</dbReference>
<dbReference type="Gramene" id="LPERR01G39120.1">
    <property type="protein sequence ID" value="LPERR01G39120.1"/>
    <property type="gene ID" value="LPERR01G39120"/>
</dbReference>
<dbReference type="AlphaFoldDB" id="A0A0D9VAK5"/>
<dbReference type="Pfam" id="PF07002">
    <property type="entry name" value="Copine"/>
    <property type="match status" value="1"/>
</dbReference>
<sequence>MKDGKLSSQEQATIQTIFIASYYPLSIVMVGVGDGPWDAMQHYDDHIPDIAFGNFHRIPIRAGTHQPTTAASVLATTICPSQKEPQLYNHYTQKPKS</sequence>
<evidence type="ECO:0000313" key="2">
    <source>
        <dbReference type="EnsemblPlants" id="LPERR01G39120.1"/>
    </source>
</evidence>
<accession>A0A0D9VAK5</accession>
<dbReference type="PANTHER" id="PTHR45751">
    <property type="entry name" value="COPINE FAMILY PROTEIN 1"/>
    <property type="match status" value="1"/>
</dbReference>
<evidence type="ECO:0000259" key="1">
    <source>
        <dbReference type="Pfam" id="PF07002"/>
    </source>
</evidence>
<feature type="domain" description="Copine C-terminal" evidence="1">
    <location>
        <begin position="2"/>
        <end position="46"/>
    </location>
</feature>
<dbReference type="InterPro" id="IPR010734">
    <property type="entry name" value="Copine_C"/>
</dbReference>
<dbReference type="PANTHER" id="PTHR45751:SF11">
    <property type="entry name" value="COPINE FAMILY PROTEIN 2"/>
    <property type="match status" value="1"/>
</dbReference>
<reference evidence="2" key="3">
    <citation type="submission" date="2015-04" db="UniProtKB">
        <authorList>
            <consortium name="EnsemblPlants"/>
        </authorList>
    </citation>
    <scope>IDENTIFICATION</scope>
</reference>
<dbReference type="Proteomes" id="UP000032180">
    <property type="component" value="Chromosome 1"/>
</dbReference>
<dbReference type="GO" id="GO:0005634">
    <property type="term" value="C:nucleus"/>
    <property type="evidence" value="ECO:0007669"/>
    <property type="project" value="TreeGrafter"/>
</dbReference>
<proteinExistence type="predicted"/>
<dbReference type="eggNOG" id="KOG1327">
    <property type="taxonomic scope" value="Eukaryota"/>
</dbReference>
<dbReference type="GO" id="GO:0004842">
    <property type="term" value="F:ubiquitin-protein transferase activity"/>
    <property type="evidence" value="ECO:0007669"/>
    <property type="project" value="TreeGrafter"/>
</dbReference>
<keyword evidence="3" id="KW-1185">Reference proteome</keyword>
<dbReference type="InterPro" id="IPR052079">
    <property type="entry name" value="E3_ligase/Copine_domain"/>
</dbReference>
<reference evidence="2 3" key="1">
    <citation type="submission" date="2012-08" db="EMBL/GenBank/DDBJ databases">
        <title>Oryza genome evolution.</title>
        <authorList>
            <person name="Wing R.A."/>
        </authorList>
    </citation>
    <scope>NUCLEOTIDE SEQUENCE</scope>
</reference>
<dbReference type="EnsemblPlants" id="LPERR01G39120.1">
    <property type="protein sequence ID" value="LPERR01G39120.1"/>
    <property type="gene ID" value="LPERR01G39120"/>
</dbReference>